<sequence length="632" mass="65509">MRFVFAIVAFIAAAVMIGLGIAQRTVFLESDRVSLDIAVDSSDADYLVISPEALAAYPGKQAITVAGKGSTYLAYGRTGDVLGWVGDDTFISVGFDAETGELTSTVVDPTEADDDTAADDTAADDVTTTEPAPTTPPADAATEADADAEPVIVSPAGSDLWLDELSEEQSRLTMTIDVPSEVSVLVASGSQDPVPDRIGIAWPLDNSTPWVGPLLTGGTVVFLVGVWLVISGILHHRRSRGPRRNLPKGGSKMKPLLSPKPGKAQLTSGRRSAGRRTAVAALVLVPVFGLTACAPEYWPSLEGAPATAEPTATPTATPGAEEAEEVEPVEPAVTVPQMERIMGKIAATTATADGALDPVAAEQRFVGPALDARKANYVIRAALPDQPGPVAVPASTPDQVVLPQQTKAGVWPRTVLTIAESDDPTIAPSALVLVQETPRDNFRILYASQLVPDADVPQLAPASIGAPSVTVDSKLLVMPPSQVGAAFADILMTGEVSTYASSFDLEGMDLDDTLNAAARKAAVESAQPTITLEVSTVAGDAPIVSLGTNDAGALVSTTVTRTEISRPNDGGLISFPAGQPASVLSGFTAQSAKGVQATRELQLLFYVPKVGSDEPIRLLGWSENLVSASEAP</sequence>
<feature type="compositionally biased region" description="Low complexity" evidence="1">
    <location>
        <begin position="304"/>
        <end position="320"/>
    </location>
</feature>
<feature type="region of interest" description="Disordered" evidence="1">
    <location>
        <begin position="239"/>
        <end position="272"/>
    </location>
</feature>
<feature type="transmembrane region" description="Helical" evidence="2">
    <location>
        <begin position="210"/>
        <end position="234"/>
    </location>
</feature>
<keyword evidence="2" id="KW-0812">Transmembrane</keyword>
<feature type="compositionally biased region" description="Acidic residues" evidence="1">
    <location>
        <begin position="110"/>
        <end position="123"/>
    </location>
</feature>
<name>A0A4P6FFF9_9MICO</name>
<accession>A0A4P6FFF9</accession>
<dbReference type="Proteomes" id="UP000291259">
    <property type="component" value="Chromosome"/>
</dbReference>
<feature type="transmembrane region" description="Helical" evidence="2">
    <location>
        <begin position="278"/>
        <end position="298"/>
    </location>
</feature>
<proteinExistence type="predicted"/>
<feature type="region of interest" description="Disordered" evidence="1">
    <location>
        <begin position="102"/>
        <end position="147"/>
    </location>
</feature>
<keyword evidence="4" id="KW-1185">Reference proteome</keyword>
<dbReference type="AlphaFoldDB" id="A0A4P6FFF9"/>
<dbReference type="KEGG" id="agf:ET445_11120"/>
<dbReference type="RefSeq" id="WP_129191333.1">
    <property type="nucleotide sequence ID" value="NZ_CP035491.1"/>
</dbReference>
<gene>
    <name evidence="3" type="ORF">ET445_11120</name>
</gene>
<feature type="compositionally biased region" description="Low complexity" evidence="1">
    <location>
        <begin position="124"/>
        <end position="141"/>
    </location>
</feature>
<dbReference type="EMBL" id="CP035491">
    <property type="protein sequence ID" value="QAY73813.1"/>
    <property type="molecule type" value="Genomic_DNA"/>
</dbReference>
<evidence type="ECO:0000313" key="3">
    <source>
        <dbReference type="EMBL" id="QAY73813.1"/>
    </source>
</evidence>
<reference evidence="3 4" key="1">
    <citation type="submission" date="2019-01" db="EMBL/GenBank/DDBJ databases">
        <title>Genome sequencing of strain FW100M-8.</title>
        <authorList>
            <person name="Heo J."/>
            <person name="Kim S.-J."/>
            <person name="Kim J.-S."/>
            <person name="Hong S.-B."/>
            <person name="Kwon S.-W."/>
        </authorList>
    </citation>
    <scope>NUCLEOTIDE SEQUENCE [LARGE SCALE GENOMIC DNA]</scope>
    <source>
        <strain evidence="3 4">FW100M-8</strain>
    </source>
</reference>
<evidence type="ECO:0008006" key="5">
    <source>
        <dbReference type="Google" id="ProtNLM"/>
    </source>
</evidence>
<feature type="region of interest" description="Disordered" evidence="1">
    <location>
        <begin position="304"/>
        <end position="329"/>
    </location>
</feature>
<keyword evidence="2" id="KW-1133">Transmembrane helix</keyword>
<organism evidence="3 4">
    <name type="scientific">Agromyces protaetiae</name>
    <dbReference type="NCBI Taxonomy" id="2509455"/>
    <lineage>
        <taxon>Bacteria</taxon>
        <taxon>Bacillati</taxon>
        <taxon>Actinomycetota</taxon>
        <taxon>Actinomycetes</taxon>
        <taxon>Micrococcales</taxon>
        <taxon>Microbacteriaceae</taxon>
        <taxon>Agromyces</taxon>
    </lineage>
</organism>
<dbReference type="OrthoDB" id="3265533at2"/>
<evidence type="ECO:0000256" key="1">
    <source>
        <dbReference type="SAM" id="MobiDB-lite"/>
    </source>
</evidence>
<keyword evidence="2" id="KW-0472">Membrane</keyword>
<evidence type="ECO:0000313" key="4">
    <source>
        <dbReference type="Proteomes" id="UP000291259"/>
    </source>
</evidence>
<protein>
    <recommendedName>
        <fullName evidence="5">Glycosyl transferase</fullName>
    </recommendedName>
</protein>
<evidence type="ECO:0000256" key="2">
    <source>
        <dbReference type="SAM" id="Phobius"/>
    </source>
</evidence>